<dbReference type="GO" id="GO:0016757">
    <property type="term" value="F:glycosyltransferase activity"/>
    <property type="evidence" value="ECO:0007669"/>
    <property type="project" value="UniProtKB-KW"/>
</dbReference>
<dbReference type="Gene3D" id="1.10.10.10">
    <property type="entry name" value="Winged helix-like DNA-binding domain superfamily/Winged helix DNA-binding domain"/>
    <property type="match status" value="1"/>
</dbReference>
<dbReference type="InterPro" id="IPR017459">
    <property type="entry name" value="Glycosyl_Trfase_fam3_N_dom"/>
</dbReference>
<dbReference type="PROSITE" id="PS50931">
    <property type="entry name" value="HTH_LYSR"/>
    <property type="match status" value="1"/>
</dbReference>
<dbReference type="InterPro" id="IPR000847">
    <property type="entry name" value="LysR_HTH_N"/>
</dbReference>
<dbReference type="InterPro" id="IPR036388">
    <property type="entry name" value="WH-like_DNA-bd_sf"/>
</dbReference>
<name>A0A2G8R8K5_9RHOB</name>
<proteinExistence type="inferred from homology"/>
<evidence type="ECO:0000313" key="8">
    <source>
        <dbReference type="EMBL" id="PIL17877.1"/>
    </source>
</evidence>
<evidence type="ECO:0000259" key="7">
    <source>
        <dbReference type="PROSITE" id="PS50931"/>
    </source>
</evidence>
<keyword evidence="9" id="KW-1185">Reference proteome</keyword>
<dbReference type="Pfam" id="PF00126">
    <property type="entry name" value="HTH_1"/>
    <property type="match status" value="1"/>
</dbReference>
<evidence type="ECO:0000256" key="1">
    <source>
        <dbReference type="ARBA" id="ARBA00009437"/>
    </source>
</evidence>
<sequence length="497" mass="53480">MFENDSKFRKVEGAQSSVPMADQVSLSTSPAAQDLPASPLARLRLLVALDALLVAGSVSGAARMLALSTPAMSRLLGQLRAQFDDPILVRSGQIMVPTPLASALRERVRKLSVDAEALIQCDLSNPPDETTPSARPTPVRASYQPVLISNRISALDGTENLPAADPRSRLARHVATVGGGAGRARALSIVEAEEAFRIVLDGDADPVQVGALLVAMQSRGTTADELAGMVRAVYEPDPVSRDAVQIDLDWPAYVSPRNRRAPFFLLAARALAESGHSVMLHGYNQGLIQFGEVLGALDIPVATSRIEAASQIRTKRISFVPLPVIRPQLQALINLYQLMDMRSPVNNVVQLINPLAARATILGVSSAGGLRRLQCDAAKLLGYRHLLCVESYRDVAQATPHRTVSLYYAETSGGHEAVVRIAADKTRNRPKVPPGFGTAEYCIALWEGRLRDMDAEALVTDTIALGLCALGHYGRDFAKTQKAAKLIWQHHIQRGAA</sequence>
<dbReference type="InterPro" id="IPR035902">
    <property type="entry name" value="Nuc_phospho_transferase"/>
</dbReference>
<evidence type="ECO:0000256" key="3">
    <source>
        <dbReference type="ARBA" id="ARBA00022679"/>
    </source>
</evidence>
<dbReference type="SUPFAM" id="SSF47648">
    <property type="entry name" value="Nucleoside phosphorylase/phosphoribosyltransferase N-terminal domain"/>
    <property type="match status" value="1"/>
</dbReference>
<dbReference type="AlphaFoldDB" id="A0A2G8R8K5"/>
<feature type="domain" description="HTH lysR-type" evidence="7">
    <location>
        <begin position="43"/>
        <end position="98"/>
    </location>
</feature>
<dbReference type="InterPro" id="IPR050389">
    <property type="entry name" value="LysR-type_TF"/>
</dbReference>
<evidence type="ECO:0000256" key="5">
    <source>
        <dbReference type="ARBA" id="ARBA00023125"/>
    </source>
</evidence>
<keyword evidence="4" id="KW-0805">Transcription regulation</keyword>
<comment type="caution">
    <text evidence="8">The sequence shown here is derived from an EMBL/GenBank/DDBJ whole genome shotgun (WGS) entry which is preliminary data.</text>
</comment>
<keyword evidence="2" id="KW-0328">Glycosyltransferase</keyword>
<keyword evidence="5" id="KW-0238">DNA-binding</keyword>
<evidence type="ECO:0000256" key="4">
    <source>
        <dbReference type="ARBA" id="ARBA00023015"/>
    </source>
</evidence>
<dbReference type="PANTHER" id="PTHR30118:SF15">
    <property type="entry name" value="TRANSCRIPTIONAL REGULATORY PROTEIN"/>
    <property type="match status" value="1"/>
</dbReference>
<dbReference type="InterPro" id="IPR036320">
    <property type="entry name" value="Glycosyl_Trfase_fam3_N_dom_sf"/>
</dbReference>
<evidence type="ECO:0000313" key="9">
    <source>
        <dbReference type="Proteomes" id="UP000231259"/>
    </source>
</evidence>
<dbReference type="Gene3D" id="3.40.1030.10">
    <property type="entry name" value="Nucleoside phosphorylase/phosphoribosyltransferase catalytic domain"/>
    <property type="match status" value="1"/>
</dbReference>
<accession>A0A2G8R8K5</accession>
<evidence type="ECO:0000256" key="2">
    <source>
        <dbReference type="ARBA" id="ARBA00022676"/>
    </source>
</evidence>
<organism evidence="8 9">
    <name type="scientific">Puniceibacterium antarcticum</name>
    <dbReference type="NCBI Taxonomy" id="1206336"/>
    <lineage>
        <taxon>Bacteria</taxon>
        <taxon>Pseudomonadati</taxon>
        <taxon>Pseudomonadota</taxon>
        <taxon>Alphaproteobacteria</taxon>
        <taxon>Rhodobacterales</taxon>
        <taxon>Paracoccaceae</taxon>
        <taxon>Puniceibacterium</taxon>
    </lineage>
</organism>
<dbReference type="GO" id="GO:0003700">
    <property type="term" value="F:DNA-binding transcription factor activity"/>
    <property type="evidence" value="ECO:0007669"/>
    <property type="project" value="InterPro"/>
</dbReference>
<dbReference type="SUPFAM" id="SSF52418">
    <property type="entry name" value="Nucleoside phosphorylase/phosphoribosyltransferase catalytic domain"/>
    <property type="match status" value="1"/>
</dbReference>
<dbReference type="Gene3D" id="1.20.970.10">
    <property type="entry name" value="Transferase, Pyrimidine Nucleoside Phosphorylase, Chain C"/>
    <property type="match status" value="1"/>
</dbReference>
<dbReference type="GO" id="GO:0003677">
    <property type="term" value="F:DNA binding"/>
    <property type="evidence" value="ECO:0007669"/>
    <property type="project" value="UniProtKB-KW"/>
</dbReference>
<gene>
    <name evidence="8" type="ORF">P775_22650</name>
</gene>
<keyword evidence="3" id="KW-0808">Transferase</keyword>
<evidence type="ECO:0000256" key="6">
    <source>
        <dbReference type="ARBA" id="ARBA00023163"/>
    </source>
</evidence>
<comment type="similarity">
    <text evidence="1">Belongs to the LysR transcriptional regulatory family.</text>
</comment>
<dbReference type="InterPro" id="IPR036390">
    <property type="entry name" value="WH_DNA-bd_sf"/>
</dbReference>
<protein>
    <recommendedName>
        <fullName evidence="7">HTH lysR-type domain-containing protein</fullName>
    </recommendedName>
</protein>
<keyword evidence="6" id="KW-0804">Transcription</keyword>
<dbReference type="SUPFAM" id="SSF46785">
    <property type="entry name" value="Winged helix' DNA-binding domain"/>
    <property type="match status" value="1"/>
</dbReference>
<reference evidence="8 9" key="1">
    <citation type="submission" date="2013-09" db="EMBL/GenBank/DDBJ databases">
        <title>Genome sequencing of Phaeobacter antarcticus sp. nov. SM1211.</title>
        <authorList>
            <person name="Zhang X.-Y."/>
            <person name="Liu C."/>
            <person name="Chen X.-L."/>
            <person name="Xie B.-B."/>
            <person name="Qin Q.-L."/>
            <person name="Rong J.-C."/>
            <person name="Zhang Y.-Z."/>
        </authorList>
    </citation>
    <scope>NUCLEOTIDE SEQUENCE [LARGE SCALE GENOMIC DNA]</scope>
    <source>
        <strain evidence="8 9">SM1211</strain>
    </source>
</reference>
<dbReference type="EMBL" id="AWWI01000149">
    <property type="protein sequence ID" value="PIL17877.1"/>
    <property type="molecule type" value="Genomic_DNA"/>
</dbReference>
<dbReference type="Pfam" id="PF02885">
    <property type="entry name" value="Glycos_trans_3N"/>
    <property type="match status" value="1"/>
</dbReference>
<dbReference type="PANTHER" id="PTHR30118">
    <property type="entry name" value="HTH-TYPE TRANSCRIPTIONAL REGULATOR LEUO-RELATED"/>
    <property type="match status" value="1"/>
</dbReference>
<dbReference type="Proteomes" id="UP000231259">
    <property type="component" value="Unassembled WGS sequence"/>
</dbReference>